<dbReference type="RefSeq" id="WP_406648009.1">
    <property type="nucleotide sequence ID" value="NZ_CP123584.1"/>
</dbReference>
<evidence type="ECO:0000313" key="3">
    <source>
        <dbReference type="Proteomes" id="UP001623232"/>
    </source>
</evidence>
<reference evidence="2 3" key="1">
    <citation type="submission" date="2023-04" db="EMBL/GenBank/DDBJ databases">
        <title>Complete genome sequence of Alisedimentitalea scapharcae.</title>
        <authorList>
            <person name="Rong J.-C."/>
            <person name="Yi M.-L."/>
            <person name="Zhao Q."/>
        </authorList>
    </citation>
    <scope>NUCLEOTIDE SEQUENCE [LARGE SCALE GENOMIC DNA]</scope>
    <source>
        <strain evidence="2 3">KCTC 42119</strain>
    </source>
</reference>
<dbReference type="SUPFAM" id="SSF52266">
    <property type="entry name" value="SGNH hydrolase"/>
    <property type="match status" value="1"/>
</dbReference>
<dbReference type="PROSITE" id="PS51257">
    <property type="entry name" value="PROKAR_LIPOPROTEIN"/>
    <property type="match status" value="1"/>
</dbReference>
<evidence type="ECO:0000313" key="2">
    <source>
        <dbReference type="EMBL" id="WZK89622.1"/>
    </source>
</evidence>
<evidence type="ECO:0000259" key="1">
    <source>
        <dbReference type="Pfam" id="PF13472"/>
    </source>
</evidence>
<keyword evidence="2" id="KW-0378">Hydrolase</keyword>
<protein>
    <submittedName>
        <fullName evidence="2">SGNH/GDSL hydrolase family protein</fullName>
    </submittedName>
</protein>
<keyword evidence="3" id="KW-1185">Reference proteome</keyword>
<gene>
    <name evidence="2" type="ORF">QEZ52_03460</name>
</gene>
<feature type="domain" description="SGNH hydrolase-type esterase" evidence="1">
    <location>
        <begin position="32"/>
        <end position="210"/>
    </location>
</feature>
<dbReference type="CDD" id="cd00229">
    <property type="entry name" value="SGNH_hydrolase"/>
    <property type="match status" value="1"/>
</dbReference>
<dbReference type="GO" id="GO:0016787">
    <property type="term" value="F:hydrolase activity"/>
    <property type="evidence" value="ECO:0007669"/>
    <property type="project" value="UniProtKB-KW"/>
</dbReference>
<proteinExistence type="predicted"/>
<dbReference type="Proteomes" id="UP001623232">
    <property type="component" value="Chromosome"/>
</dbReference>
<organism evidence="2 3">
    <name type="scientific">Aliisedimentitalea scapharcae</name>
    <dbReference type="NCBI Taxonomy" id="1524259"/>
    <lineage>
        <taxon>Bacteria</taxon>
        <taxon>Pseudomonadati</taxon>
        <taxon>Pseudomonadota</taxon>
        <taxon>Alphaproteobacteria</taxon>
        <taxon>Rhodobacterales</taxon>
        <taxon>Roseobacteraceae</taxon>
        <taxon>Aliisedimentitalea</taxon>
    </lineage>
</organism>
<dbReference type="Pfam" id="PF13472">
    <property type="entry name" value="Lipase_GDSL_2"/>
    <property type="match status" value="1"/>
</dbReference>
<name>A0ABZ2XUJ1_9RHOB</name>
<dbReference type="InterPro" id="IPR013830">
    <property type="entry name" value="SGNH_hydro"/>
</dbReference>
<dbReference type="InterPro" id="IPR036514">
    <property type="entry name" value="SGNH_hydro_sf"/>
</dbReference>
<accession>A0ABZ2XUJ1</accession>
<dbReference type="Gene3D" id="3.40.50.1110">
    <property type="entry name" value="SGNH hydrolase"/>
    <property type="match status" value="1"/>
</dbReference>
<dbReference type="EMBL" id="CP123584">
    <property type="protein sequence ID" value="WZK89622.1"/>
    <property type="molecule type" value="Genomic_DNA"/>
</dbReference>
<sequence length="237" mass="25602">MLSRLGLFLAPFLFLSGCGEVPSETREARILAVGDSLMATHSMTGRAISNVVEQQLNEEVVDRSVIGARMIYNLPVSGAAGMSIPKQFRTGDWDWVIVNGGGNDLWLGCGCFVCKGKMNKLISEDGRRGTIPGFLYKLRQTGAQVIYVGYLRSPGLGSPIEHCRDEGEELERRIDKLADLDPGVHFLSLADLVPHGDRSFHGIDMIHPSLKASDEIGNRVAAIISNAPAPAGPNSTE</sequence>